<dbReference type="GO" id="GO:0016787">
    <property type="term" value="F:hydrolase activity"/>
    <property type="evidence" value="ECO:0007669"/>
    <property type="project" value="UniProtKB-KW"/>
</dbReference>
<evidence type="ECO:0000313" key="7">
    <source>
        <dbReference type="Proteomes" id="UP000193719"/>
    </source>
</evidence>
<keyword evidence="4" id="KW-0862">Zinc</keyword>
<evidence type="ECO:0000259" key="5">
    <source>
        <dbReference type="Pfam" id="PF18089"/>
    </source>
</evidence>
<dbReference type="GO" id="GO:0046872">
    <property type="term" value="F:metal ion binding"/>
    <property type="evidence" value="ECO:0007669"/>
    <property type="project" value="UniProtKB-KW"/>
</dbReference>
<keyword evidence="7" id="KW-1185">Reference proteome</keyword>
<dbReference type="Proteomes" id="UP000193719">
    <property type="component" value="Unassembled WGS sequence"/>
</dbReference>
<gene>
    <name evidence="6" type="ORF">BCR36DRAFT_370647</name>
</gene>
<name>A0A1Y1V9A5_9FUNG</name>
<evidence type="ECO:0000256" key="2">
    <source>
        <dbReference type="ARBA" id="ARBA00022723"/>
    </source>
</evidence>
<dbReference type="Pfam" id="PF18089">
    <property type="entry name" value="DAPG_hydrolase"/>
    <property type="match status" value="1"/>
</dbReference>
<evidence type="ECO:0000256" key="4">
    <source>
        <dbReference type="ARBA" id="ARBA00022833"/>
    </source>
</evidence>
<organism evidence="6 7">
    <name type="scientific">Piromyces finnis</name>
    <dbReference type="NCBI Taxonomy" id="1754191"/>
    <lineage>
        <taxon>Eukaryota</taxon>
        <taxon>Fungi</taxon>
        <taxon>Fungi incertae sedis</taxon>
        <taxon>Chytridiomycota</taxon>
        <taxon>Chytridiomycota incertae sedis</taxon>
        <taxon>Neocallimastigomycetes</taxon>
        <taxon>Neocallimastigales</taxon>
        <taxon>Neocallimastigaceae</taxon>
        <taxon>Piromyces</taxon>
    </lineage>
</organism>
<evidence type="ECO:0000256" key="1">
    <source>
        <dbReference type="ARBA" id="ARBA00001947"/>
    </source>
</evidence>
<accession>A0A1Y1V9A5</accession>
<evidence type="ECO:0000313" key="6">
    <source>
        <dbReference type="EMBL" id="ORX49625.1"/>
    </source>
</evidence>
<keyword evidence="2" id="KW-0479">Metal-binding</keyword>
<reference evidence="6 7" key="2">
    <citation type="submission" date="2016-08" db="EMBL/GenBank/DDBJ databases">
        <title>Pervasive Adenine N6-methylation of Active Genes in Fungi.</title>
        <authorList>
            <consortium name="DOE Joint Genome Institute"/>
            <person name="Mondo S.J."/>
            <person name="Dannebaum R.O."/>
            <person name="Kuo R.C."/>
            <person name="Labutti K."/>
            <person name="Haridas S."/>
            <person name="Kuo A."/>
            <person name="Salamov A."/>
            <person name="Ahrendt S.R."/>
            <person name="Lipzen A."/>
            <person name="Sullivan W."/>
            <person name="Andreopoulos W.B."/>
            <person name="Clum A."/>
            <person name="Lindquist E."/>
            <person name="Daum C."/>
            <person name="Ramamoorthy G.K."/>
            <person name="Gryganskyi A."/>
            <person name="Culley D."/>
            <person name="Magnuson J.K."/>
            <person name="James T.Y."/>
            <person name="O'Malley M.A."/>
            <person name="Stajich J.E."/>
            <person name="Spatafora J.W."/>
            <person name="Visel A."/>
            <person name="Grigoriev I.V."/>
        </authorList>
    </citation>
    <scope>NUCLEOTIDE SEQUENCE [LARGE SCALE GENOMIC DNA]</scope>
    <source>
        <strain evidence="7">finn</strain>
    </source>
</reference>
<feature type="domain" description="DAPG hydrolase PhiG" evidence="5">
    <location>
        <begin position="46"/>
        <end position="264"/>
    </location>
</feature>
<proteinExistence type="predicted"/>
<dbReference type="OrthoDB" id="3335931at2759"/>
<reference evidence="6 7" key="1">
    <citation type="submission" date="2016-08" db="EMBL/GenBank/DDBJ databases">
        <title>Genomes of anaerobic fungi encode conserved fungal cellulosomes for biomass hydrolysis.</title>
        <authorList>
            <consortium name="DOE Joint Genome Institute"/>
            <person name="Haitjema C.H."/>
            <person name="Gilmore S.P."/>
            <person name="Henske J.K."/>
            <person name="Solomon K.V."/>
            <person name="De Groot R."/>
            <person name="Kuo A."/>
            <person name="Mondo S.J."/>
            <person name="Salamov A.A."/>
            <person name="Labutti K."/>
            <person name="Zhao Z."/>
            <person name="Chiniquy J."/>
            <person name="Barry K."/>
            <person name="Brewer H.M."/>
            <person name="Purvine S.O."/>
            <person name="Wright A.T."/>
            <person name="Boxma B."/>
            <person name="Van Alen T."/>
            <person name="Hackstein J.H."/>
            <person name="Baker S.E."/>
            <person name="Grigoriev I.V."/>
            <person name="O'Malley M.A."/>
        </authorList>
    </citation>
    <scope>NUCLEOTIDE SEQUENCE [LARGE SCALE GENOMIC DNA]</scope>
    <source>
        <strain evidence="7">finn</strain>
    </source>
</reference>
<evidence type="ECO:0000256" key="3">
    <source>
        <dbReference type="ARBA" id="ARBA00022801"/>
    </source>
</evidence>
<comment type="caution">
    <text evidence="6">The sequence shown here is derived from an EMBL/GenBank/DDBJ whole genome shotgun (WGS) entry which is preliminary data.</text>
</comment>
<dbReference type="InterPro" id="IPR041526">
    <property type="entry name" value="DAPG_hydrolase"/>
</dbReference>
<sequence length="272" mass="31774">MKSVPLYENAEKKSYYKYMDIPLIEPAPEEIEWARTFRGDPTQALRFEDRASLQELDHTIAPEGVYYINDGTIFMCAVTETPNITGEMFEWWFLWHHLDQLRFAIWDPEDHYDVKIPEESRKRILNQDISIRERIYGVSCTCLESFNGEQPQSLSFTFCDPGEVGFKRELIGTDGCMAIFCSNANVKKGPIDIPVFLAYVLKKGPDGKNVVVMHYWMGKNVKDGEDVTRSLWFRGFLVELPSMLIVHTHKEMKRLNQILPQLYEENKDNWDE</sequence>
<keyword evidence="3" id="KW-0378">Hydrolase</keyword>
<dbReference type="AlphaFoldDB" id="A0A1Y1V9A5"/>
<comment type="cofactor">
    <cofactor evidence="1">
        <name>Zn(2+)</name>
        <dbReference type="ChEBI" id="CHEBI:29105"/>
    </cofactor>
</comment>
<dbReference type="EMBL" id="MCFH01000023">
    <property type="protein sequence ID" value="ORX49625.1"/>
    <property type="molecule type" value="Genomic_DNA"/>
</dbReference>
<protein>
    <recommendedName>
        <fullName evidence="5">DAPG hydrolase PhiG domain-containing protein</fullName>
    </recommendedName>
</protein>